<reference evidence="1 2" key="1">
    <citation type="journal article" date="2011" name="J. Bacteriol.">
        <title>Complete genome sequence of Burkholderia rhizoxinica, an endosymbiont of Rhizopus microsporus.</title>
        <authorList>
            <person name="Lackner G."/>
            <person name="Moebius N."/>
            <person name="Partida-Martinez L."/>
            <person name="Hertweck C."/>
        </authorList>
    </citation>
    <scope>NUCLEOTIDE SEQUENCE [LARGE SCALE GENOMIC DNA]</scope>
    <source>
        <strain evidence="2">DSM 19002 / CIP 109453 / HKI 454</strain>
    </source>
</reference>
<name>E5ANL1_MYCRK</name>
<dbReference type="eggNOG" id="COG1605">
    <property type="taxonomic scope" value="Bacteria"/>
</dbReference>
<gene>
    <name evidence="1" type="ordered locus">RBRH_00089</name>
</gene>
<dbReference type="SUPFAM" id="SSF48600">
    <property type="entry name" value="Chorismate mutase II"/>
    <property type="match status" value="1"/>
</dbReference>
<dbReference type="HOGENOM" id="CLU_1700937_0_0_4"/>
<dbReference type="Gene3D" id="1.20.59.10">
    <property type="entry name" value="Chorismate mutase"/>
    <property type="match status" value="1"/>
</dbReference>
<dbReference type="Proteomes" id="UP000007437">
    <property type="component" value="Chromosome"/>
</dbReference>
<dbReference type="InterPro" id="IPR036979">
    <property type="entry name" value="CM_dom_sf"/>
</dbReference>
<dbReference type="AlphaFoldDB" id="E5ANL1"/>
<dbReference type="KEGG" id="brh:RBRH_00089"/>
<dbReference type="EMBL" id="FR687359">
    <property type="protein sequence ID" value="CBW74193.1"/>
    <property type="molecule type" value="Genomic_DNA"/>
</dbReference>
<dbReference type="STRING" id="882378.RBRH_00089"/>
<dbReference type="GO" id="GO:0046417">
    <property type="term" value="P:chorismate metabolic process"/>
    <property type="evidence" value="ECO:0007669"/>
    <property type="project" value="InterPro"/>
</dbReference>
<proteinExistence type="predicted"/>
<sequence length="154" mass="16565">MPYVRMPRRAIVVPAVSSIILASPCRCTPLHLGPLLPPPRIHSIRDPAHAFQSSSMKILRPSSHPAPAPSRALPAAALATIVGSLFALMPVASNTNTNADPAMTNVVALAARRLALAEPVAKWKWVHHRPIQGAPRKQALLFGITAARRASRHR</sequence>
<dbReference type="InterPro" id="IPR036263">
    <property type="entry name" value="Chorismate_II_sf"/>
</dbReference>
<protein>
    <submittedName>
        <fullName evidence="1">Uncharacterized protein</fullName>
    </submittedName>
</protein>
<evidence type="ECO:0000313" key="2">
    <source>
        <dbReference type="Proteomes" id="UP000007437"/>
    </source>
</evidence>
<accession>E5ANL1</accession>
<evidence type="ECO:0000313" key="1">
    <source>
        <dbReference type="EMBL" id="CBW74193.1"/>
    </source>
</evidence>
<organism evidence="1 2">
    <name type="scientific">Mycetohabitans rhizoxinica (strain DSM 19002 / CIP 109453 / HKI 454)</name>
    <name type="common">Paraburkholderia rhizoxinica</name>
    <dbReference type="NCBI Taxonomy" id="882378"/>
    <lineage>
        <taxon>Bacteria</taxon>
        <taxon>Pseudomonadati</taxon>
        <taxon>Pseudomonadota</taxon>
        <taxon>Betaproteobacteria</taxon>
        <taxon>Burkholderiales</taxon>
        <taxon>Burkholderiaceae</taxon>
        <taxon>Mycetohabitans</taxon>
    </lineage>
</organism>